<dbReference type="Proteomes" id="UP001634393">
    <property type="component" value="Unassembled WGS sequence"/>
</dbReference>
<name>A0ABD3TC90_9LAMI</name>
<dbReference type="AlphaFoldDB" id="A0ABD3TC90"/>
<organism evidence="1 2">
    <name type="scientific">Penstemon smallii</name>
    <dbReference type="NCBI Taxonomy" id="265156"/>
    <lineage>
        <taxon>Eukaryota</taxon>
        <taxon>Viridiplantae</taxon>
        <taxon>Streptophyta</taxon>
        <taxon>Embryophyta</taxon>
        <taxon>Tracheophyta</taxon>
        <taxon>Spermatophyta</taxon>
        <taxon>Magnoliopsida</taxon>
        <taxon>eudicotyledons</taxon>
        <taxon>Gunneridae</taxon>
        <taxon>Pentapetalae</taxon>
        <taxon>asterids</taxon>
        <taxon>lamiids</taxon>
        <taxon>Lamiales</taxon>
        <taxon>Plantaginaceae</taxon>
        <taxon>Cheloneae</taxon>
        <taxon>Penstemon</taxon>
    </lineage>
</organism>
<keyword evidence="2" id="KW-1185">Reference proteome</keyword>
<comment type="caution">
    <text evidence="1">The sequence shown here is derived from an EMBL/GenBank/DDBJ whole genome shotgun (WGS) entry which is preliminary data.</text>
</comment>
<proteinExistence type="predicted"/>
<gene>
    <name evidence="1" type="ORF">ACJIZ3_008749</name>
</gene>
<sequence length="74" mass="8632">MNSCQLHLFPLTKELYFNTSNNTNQKLHTSHTIYVPYNIINILKGNNTSKCISPHPYPQLNFSFQTAFHLKNHI</sequence>
<evidence type="ECO:0000313" key="2">
    <source>
        <dbReference type="Proteomes" id="UP001634393"/>
    </source>
</evidence>
<evidence type="ECO:0000313" key="1">
    <source>
        <dbReference type="EMBL" id="KAL3834013.1"/>
    </source>
</evidence>
<dbReference type="EMBL" id="JBJXBP010000004">
    <property type="protein sequence ID" value="KAL3834013.1"/>
    <property type="molecule type" value="Genomic_DNA"/>
</dbReference>
<accession>A0ABD3TC90</accession>
<reference evidence="1 2" key="1">
    <citation type="submission" date="2024-12" db="EMBL/GenBank/DDBJ databases">
        <title>The unique morphological basis and parallel evolutionary history of personate flowers in Penstemon.</title>
        <authorList>
            <person name="Depatie T.H."/>
            <person name="Wessinger C.A."/>
        </authorList>
    </citation>
    <scope>NUCLEOTIDE SEQUENCE [LARGE SCALE GENOMIC DNA]</scope>
    <source>
        <strain evidence="1">WTNN_2</strain>
        <tissue evidence="1">Leaf</tissue>
    </source>
</reference>
<protein>
    <submittedName>
        <fullName evidence="1">Uncharacterized protein</fullName>
    </submittedName>
</protein>